<evidence type="ECO:0000313" key="3">
    <source>
        <dbReference type="EMBL" id="CAE7548557.1"/>
    </source>
</evidence>
<dbReference type="OrthoDB" id="430567at2759"/>
<keyword evidence="2" id="KW-0472">Membrane</keyword>
<keyword evidence="4" id="KW-1185">Reference proteome</keyword>
<evidence type="ECO:0000256" key="1">
    <source>
        <dbReference type="SAM" id="MobiDB-lite"/>
    </source>
</evidence>
<dbReference type="Proteomes" id="UP000604046">
    <property type="component" value="Unassembled WGS sequence"/>
</dbReference>
<comment type="caution">
    <text evidence="3">The sequence shown here is derived from an EMBL/GenBank/DDBJ whole genome shotgun (WGS) entry which is preliminary data.</text>
</comment>
<accession>A0A812TYT7</accession>
<feature type="transmembrane region" description="Helical" evidence="2">
    <location>
        <begin position="375"/>
        <end position="401"/>
    </location>
</feature>
<proteinExistence type="predicted"/>
<evidence type="ECO:0000313" key="4">
    <source>
        <dbReference type="Proteomes" id="UP000604046"/>
    </source>
</evidence>
<feature type="transmembrane region" description="Helical" evidence="2">
    <location>
        <begin position="426"/>
        <end position="444"/>
    </location>
</feature>
<keyword evidence="2" id="KW-0812">Transmembrane</keyword>
<reference evidence="3" key="1">
    <citation type="submission" date="2021-02" db="EMBL/GenBank/DDBJ databases">
        <authorList>
            <person name="Dougan E. K."/>
            <person name="Rhodes N."/>
            <person name="Thang M."/>
            <person name="Chan C."/>
        </authorList>
    </citation>
    <scope>NUCLEOTIDE SEQUENCE</scope>
</reference>
<feature type="region of interest" description="Disordered" evidence="1">
    <location>
        <begin position="1"/>
        <end position="42"/>
    </location>
</feature>
<gene>
    <name evidence="3" type="primary">crt</name>
    <name evidence="3" type="ORF">SNAT2548_LOCUS30787</name>
</gene>
<dbReference type="AlphaFoldDB" id="A0A812TYT7"/>
<sequence>MGAVASSPAPPASESKPSSAFTGLTRLGRSEETTQAESDPEEFSCVMGDVEGSSLRPRARLSKVASWEQLPQSHRGIRLSELWDFYRPCQEWLEDLRWRCVMDPAAVATLPAWDPKLVACAEHRHLPAVSKAETSMRKEMIIPACSELQVSYVELLRQRAAGMCGSFDGVKADTFVSHWWGEEFPKFMRTLDNFSRARTARLPWARCTTSYRDPGSWAFWICAFANNQYAIDHALGDSTGHTSPRTAVLSSAFATALMSVSDAVAILDDHARIYSRIWCCFELFSVARLLPQRQGIRLEIFIANETGVVSSGCGNVSSMNMLIQSVKTSEAQASNPADKAMIQSAMEAEGTSNDDLDNALQCLAREGQRAARHRACIESCFIFVIAQIVLINLVISMYAIVYNYDPGTEHQILDLMHDGIETVKQVSRHFTIAMLAGTTILFAYKACYWHSSEGYSRRVRVNVNLVLLNLCIGVVIVTVVFPLTLNQWTMLLLCLSGSIYVILAMFPSISPLGIVFQFFVYINPKRYSKDSFYRGSKGSIALSLMVSYGPITFGETAAAS</sequence>
<organism evidence="3 4">
    <name type="scientific">Symbiodinium natans</name>
    <dbReference type="NCBI Taxonomy" id="878477"/>
    <lineage>
        <taxon>Eukaryota</taxon>
        <taxon>Sar</taxon>
        <taxon>Alveolata</taxon>
        <taxon>Dinophyceae</taxon>
        <taxon>Suessiales</taxon>
        <taxon>Symbiodiniaceae</taxon>
        <taxon>Symbiodinium</taxon>
    </lineage>
</organism>
<protein>
    <submittedName>
        <fullName evidence="3">Crt protein</fullName>
    </submittedName>
</protein>
<name>A0A812TYT7_9DINO</name>
<dbReference type="EMBL" id="CAJNDS010002624">
    <property type="protein sequence ID" value="CAE7548557.1"/>
    <property type="molecule type" value="Genomic_DNA"/>
</dbReference>
<keyword evidence="2" id="KW-1133">Transmembrane helix</keyword>
<feature type="transmembrane region" description="Helical" evidence="2">
    <location>
        <begin position="497"/>
        <end position="522"/>
    </location>
</feature>
<evidence type="ECO:0000256" key="2">
    <source>
        <dbReference type="SAM" id="Phobius"/>
    </source>
</evidence>
<feature type="transmembrane region" description="Helical" evidence="2">
    <location>
        <begin position="465"/>
        <end position="485"/>
    </location>
</feature>